<feature type="repeat" description="PPR" evidence="3">
    <location>
        <begin position="357"/>
        <end position="391"/>
    </location>
</feature>
<dbReference type="FunFam" id="1.25.40.10:FF:000344">
    <property type="entry name" value="Pentatricopeptide repeat-containing protein"/>
    <property type="match status" value="1"/>
</dbReference>
<dbReference type="InterPro" id="IPR032867">
    <property type="entry name" value="DYW_dom"/>
</dbReference>
<evidence type="ECO:0000313" key="6">
    <source>
        <dbReference type="Proteomes" id="UP000594263"/>
    </source>
</evidence>
<dbReference type="Pfam" id="PF14432">
    <property type="entry name" value="DYW_deaminase"/>
    <property type="match status" value="1"/>
</dbReference>
<keyword evidence="2" id="KW-0677">Repeat</keyword>
<feature type="repeat" description="PPR" evidence="3">
    <location>
        <begin position="257"/>
        <end position="291"/>
    </location>
</feature>
<dbReference type="NCBIfam" id="TIGR00756">
    <property type="entry name" value="PPR"/>
    <property type="match status" value="4"/>
</dbReference>
<evidence type="ECO:0000313" key="5">
    <source>
        <dbReference type="EnsemblPlants" id="Kaladp0048s0241.1.v1.1.CDS.1"/>
    </source>
</evidence>
<feature type="domain" description="DYW" evidence="4">
    <location>
        <begin position="569"/>
        <end position="658"/>
    </location>
</feature>
<feature type="repeat" description="PPR" evidence="3">
    <location>
        <begin position="54"/>
        <end position="88"/>
    </location>
</feature>
<dbReference type="Pfam" id="PF13041">
    <property type="entry name" value="PPR_2"/>
    <property type="match status" value="1"/>
</dbReference>
<dbReference type="PANTHER" id="PTHR47926:SF347">
    <property type="entry name" value="PENTATRICOPEPTIDE REPEAT-CONTAINING PROTEIN"/>
    <property type="match status" value="1"/>
</dbReference>
<dbReference type="GO" id="GO:0099402">
    <property type="term" value="P:plant organ development"/>
    <property type="evidence" value="ECO:0007669"/>
    <property type="project" value="UniProtKB-ARBA"/>
</dbReference>
<dbReference type="InterPro" id="IPR046960">
    <property type="entry name" value="PPR_At4g14850-like_plant"/>
</dbReference>
<feature type="repeat" description="PPR" evidence="3">
    <location>
        <begin position="156"/>
        <end position="190"/>
    </location>
</feature>
<dbReference type="GO" id="GO:0003723">
    <property type="term" value="F:RNA binding"/>
    <property type="evidence" value="ECO:0007669"/>
    <property type="project" value="InterPro"/>
</dbReference>
<dbReference type="AlphaFoldDB" id="A0A7N0TXL2"/>
<dbReference type="Gene3D" id="1.25.40.10">
    <property type="entry name" value="Tetratricopeptide repeat domain"/>
    <property type="match status" value="3"/>
</dbReference>
<organism evidence="5 6">
    <name type="scientific">Kalanchoe fedtschenkoi</name>
    <name type="common">Lavender scallops</name>
    <name type="synonym">South American air plant</name>
    <dbReference type="NCBI Taxonomy" id="63787"/>
    <lineage>
        <taxon>Eukaryota</taxon>
        <taxon>Viridiplantae</taxon>
        <taxon>Streptophyta</taxon>
        <taxon>Embryophyta</taxon>
        <taxon>Tracheophyta</taxon>
        <taxon>Spermatophyta</taxon>
        <taxon>Magnoliopsida</taxon>
        <taxon>eudicotyledons</taxon>
        <taxon>Gunneridae</taxon>
        <taxon>Pentapetalae</taxon>
        <taxon>Saxifragales</taxon>
        <taxon>Crassulaceae</taxon>
        <taxon>Kalanchoe</taxon>
    </lineage>
</organism>
<dbReference type="SUPFAM" id="SSF81901">
    <property type="entry name" value="HCP-like"/>
    <property type="match status" value="1"/>
</dbReference>
<proteinExistence type="inferred from homology"/>
<dbReference type="EnsemblPlants" id="Kaladp0048s0241.1.v1.1">
    <property type="protein sequence ID" value="Kaladp0048s0241.1.v1.1.CDS.1"/>
    <property type="gene ID" value="Kaladp0048s0241.v1.1"/>
</dbReference>
<dbReference type="Pfam" id="PF20431">
    <property type="entry name" value="E_motif"/>
    <property type="match status" value="1"/>
</dbReference>
<dbReference type="Pfam" id="PF01535">
    <property type="entry name" value="PPR"/>
    <property type="match status" value="3"/>
</dbReference>
<dbReference type="GO" id="GO:0009451">
    <property type="term" value="P:RNA modification"/>
    <property type="evidence" value="ECO:0007669"/>
    <property type="project" value="InterPro"/>
</dbReference>
<dbReference type="InterPro" id="IPR002885">
    <property type="entry name" value="PPR_rpt"/>
</dbReference>
<name>A0A7N0TXL2_KALFE</name>
<accession>A0A7N0TXL2</accession>
<dbReference type="OMA" id="KKAYSWI"/>
<evidence type="ECO:0000259" key="4">
    <source>
        <dbReference type="Pfam" id="PF14432"/>
    </source>
</evidence>
<dbReference type="GO" id="GO:0008270">
    <property type="term" value="F:zinc ion binding"/>
    <property type="evidence" value="ECO:0007669"/>
    <property type="project" value="InterPro"/>
</dbReference>
<dbReference type="InterPro" id="IPR011990">
    <property type="entry name" value="TPR-like_helical_dom_sf"/>
</dbReference>
<dbReference type="FunFam" id="1.25.40.10:FF:000158">
    <property type="entry name" value="pentatricopeptide repeat-containing protein At2g33680"/>
    <property type="match status" value="1"/>
</dbReference>
<reference evidence="5" key="1">
    <citation type="submission" date="2021-01" db="UniProtKB">
        <authorList>
            <consortium name="EnsemblPlants"/>
        </authorList>
    </citation>
    <scope>IDENTIFICATION</scope>
</reference>
<keyword evidence="6" id="KW-1185">Reference proteome</keyword>
<sequence length="658" mass="74692">MDVLSLRPLFKPTDPICGVQFKHNSCVDVSTKGTARPQQLTLTHQPFDEIPERDSYAWNALMRAHLKSGELHSVCSTYCQMILGGASPDKHTLPRVIDASQMTGGVSFGKQVHGHAVKFGFSGDEYVITSLMQMYGRLESVDTARWLLMKSVYFENSVHWTVLAKMYILENKPRKAMEVFKKMMELGVKVDSVALATALAACGMLRSLHEGKKVHKMAQKCNLNSDVLVSNSLLKMYMECGSLKDARAVFDAVADKDVISWTEIIRGYVKNGEFNEALKLFRQMNFCGLKPDSVSVAAVLPACARTTAHKQGKEIHGYLIRSMIDMSFTVLNAIMDMYIKSGYIDYAFTIFEGTQKDVVSWTVMISGLSLHGQGDRAVSLFRELEKTEIQTDHVLYAAVLHACFTSGMVNEGKQYFTRIESPRVTHCALIVALLTRSGLLDEAKLFIKERNHERYPEVIRALLAGCTIHRHAQEEKRLVETLCELEPLNPDNYMLLSNWYACNFKDEMVEQVRETIRDMGLRTKRAHSWIVLRNKVHVFETGDIYHPKSEIIYHVLEELWDRTERECLAPNFSYTLHDVDEERQCVPIKHSELLAITLGIISTQEGATIRVTKNQRVCRNCHEAAKVISNMVGREIILKDPKCFHHFKDGICSCGEFW</sequence>
<dbReference type="Proteomes" id="UP000594263">
    <property type="component" value="Unplaced"/>
</dbReference>
<evidence type="ECO:0000256" key="1">
    <source>
        <dbReference type="ARBA" id="ARBA00006643"/>
    </source>
</evidence>
<protein>
    <recommendedName>
        <fullName evidence="4">DYW domain-containing protein</fullName>
    </recommendedName>
</protein>
<evidence type="ECO:0000256" key="3">
    <source>
        <dbReference type="PROSITE-ProRule" id="PRU00708"/>
    </source>
</evidence>
<dbReference type="InterPro" id="IPR046848">
    <property type="entry name" value="E_motif"/>
</dbReference>
<comment type="similarity">
    <text evidence="1">Belongs to the PPR family. PCMP-H subfamily.</text>
</comment>
<dbReference type="PROSITE" id="PS51375">
    <property type="entry name" value="PPR"/>
    <property type="match status" value="4"/>
</dbReference>
<dbReference type="Gramene" id="Kaladp0048s0241.1.v1.1">
    <property type="protein sequence ID" value="Kaladp0048s0241.1.v1.1.CDS.1"/>
    <property type="gene ID" value="Kaladp0048s0241.v1.1"/>
</dbReference>
<dbReference type="PANTHER" id="PTHR47926">
    <property type="entry name" value="PENTATRICOPEPTIDE REPEAT-CONTAINING PROTEIN"/>
    <property type="match status" value="1"/>
</dbReference>
<evidence type="ECO:0000256" key="2">
    <source>
        <dbReference type="ARBA" id="ARBA00022737"/>
    </source>
</evidence>